<protein>
    <recommendedName>
        <fullName evidence="4">Integral membrane protein</fullName>
    </recommendedName>
</protein>
<evidence type="ECO:0000313" key="3">
    <source>
        <dbReference type="Proteomes" id="UP000326702"/>
    </source>
</evidence>
<accession>A0A5P9Q8P1</accession>
<keyword evidence="1" id="KW-0472">Membrane</keyword>
<dbReference type="AlphaFoldDB" id="A0A5P9Q8P1"/>
<gene>
    <name evidence="2" type="ORF">KDY119_00920</name>
</gene>
<dbReference type="EMBL" id="CP045529">
    <property type="protein sequence ID" value="QFU97422.1"/>
    <property type="molecule type" value="Genomic_DNA"/>
</dbReference>
<name>A0A5P9Q8P1_9MICO</name>
<dbReference type="OrthoDB" id="3830423at2"/>
<keyword evidence="3" id="KW-1185">Reference proteome</keyword>
<feature type="transmembrane region" description="Helical" evidence="1">
    <location>
        <begin position="60"/>
        <end position="85"/>
    </location>
</feature>
<keyword evidence="1" id="KW-0812">Transmembrane</keyword>
<keyword evidence="1" id="KW-1133">Transmembrane helix</keyword>
<organism evidence="2 3">
    <name type="scientific">Luteimicrobium xylanilyticum</name>
    <dbReference type="NCBI Taxonomy" id="1133546"/>
    <lineage>
        <taxon>Bacteria</taxon>
        <taxon>Bacillati</taxon>
        <taxon>Actinomycetota</taxon>
        <taxon>Actinomycetes</taxon>
        <taxon>Micrococcales</taxon>
        <taxon>Luteimicrobium</taxon>
    </lineage>
</organism>
<evidence type="ECO:0000313" key="2">
    <source>
        <dbReference type="EMBL" id="QFU97422.1"/>
    </source>
</evidence>
<proteinExistence type="predicted"/>
<dbReference type="KEGG" id="lxl:KDY119_00920"/>
<reference evidence="2 3" key="1">
    <citation type="submission" date="2019-10" db="EMBL/GenBank/DDBJ databases">
        <title>Genome sequence of Luteimicrobium xylanilyticum HY-24.</title>
        <authorList>
            <person name="Kim D.Y."/>
            <person name="Park H.-Y."/>
        </authorList>
    </citation>
    <scope>NUCLEOTIDE SEQUENCE [LARGE SCALE GENOMIC DNA]</scope>
    <source>
        <strain evidence="2 3">HY-24</strain>
    </source>
</reference>
<evidence type="ECO:0000256" key="1">
    <source>
        <dbReference type="SAM" id="Phobius"/>
    </source>
</evidence>
<feature type="transmembrane region" description="Helical" evidence="1">
    <location>
        <begin position="36"/>
        <end position="54"/>
    </location>
</feature>
<dbReference type="RefSeq" id="WP_036952367.1">
    <property type="nucleotide sequence ID" value="NZ_BAABIH010000001.1"/>
</dbReference>
<evidence type="ECO:0008006" key="4">
    <source>
        <dbReference type="Google" id="ProtNLM"/>
    </source>
</evidence>
<feature type="transmembrane region" description="Helical" evidence="1">
    <location>
        <begin position="97"/>
        <end position="116"/>
    </location>
</feature>
<dbReference type="Proteomes" id="UP000326702">
    <property type="component" value="Chromosome"/>
</dbReference>
<sequence>MKVLFDIFLILHFVGWAIVLGGYLTSMRKPGLPVGVFHGAATAAVAGIVMMGIYESNKDLLGYHLSEAALGVKLVFALIVAVLAFVAQRKKEQTPAWVKHGVGVLVLVNIVIAVFWL</sequence>
<feature type="transmembrane region" description="Helical" evidence="1">
    <location>
        <begin position="6"/>
        <end position="24"/>
    </location>
</feature>